<evidence type="ECO:0000313" key="1">
    <source>
        <dbReference type="EMBL" id="RLV58906.1"/>
    </source>
</evidence>
<reference evidence="1 2" key="1">
    <citation type="submission" date="2018-09" db="EMBL/GenBank/DDBJ databases">
        <title>Phylogeny of the Shewanellaceae, and recommendation for two new genera, Pseudoshewanella and Parashewanella.</title>
        <authorList>
            <person name="Wang G."/>
        </authorList>
    </citation>
    <scope>NUCLEOTIDE SEQUENCE [LARGE SCALE GENOMIC DNA]</scope>
    <source>
        <strain evidence="1 2">C51</strain>
    </source>
</reference>
<name>A0A3L8PUB7_9GAMM</name>
<comment type="caution">
    <text evidence="1">The sequence shown here is derived from an EMBL/GenBank/DDBJ whole genome shotgun (WGS) entry which is preliminary data.</text>
</comment>
<keyword evidence="2" id="KW-1185">Reference proteome</keyword>
<gene>
    <name evidence="1" type="ORF">D5018_14985</name>
</gene>
<dbReference type="AlphaFoldDB" id="A0A3L8PUB7"/>
<sequence>MSGPNSMPNTRCVVALFGKDKWTINRIQASATSPEQLLYSITDLFRFAYAKAASKGEEHDLNSDVPKQ</sequence>
<evidence type="ECO:0000313" key="2">
    <source>
        <dbReference type="Proteomes" id="UP000281474"/>
    </source>
</evidence>
<proteinExistence type="predicted"/>
<dbReference type="EMBL" id="QZEI01000051">
    <property type="protein sequence ID" value="RLV58906.1"/>
    <property type="molecule type" value="Genomic_DNA"/>
</dbReference>
<protein>
    <submittedName>
        <fullName evidence="1">Uncharacterized protein</fullName>
    </submittedName>
</protein>
<organism evidence="1 2">
    <name type="scientific">Parashewanella curva</name>
    <dbReference type="NCBI Taxonomy" id="2338552"/>
    <lineage>
        <taxon>Bacteria</taxon>
        <taxon>Pseudomonadati</taxon>
        <taxon>Pseudomonadota</taxon>
        <taxon>Gammaproteobacteria</taxon>
        <taxon>Alteromonadales</taxon>
        <taxon>Shewanellaceae</taxon>
        <taxon>Parashewanella</taxon>
    </lineage>
</organism>
<accession>A0A3L8PUB7</accession>
<dbReference type="Proteomes" id="UP000281474">
    <property type="component" value="Unassembled WGS sequence"/>
</dbReference>